<dbReference type="PANTHER" id="PTHR46425:SF1">
    <property type="entry name" value="TRANSCRIPTION TERMINATION FACTOR RHO"/>
    <property type="match status" value="1"/>
</dbReference>
<dbReference type="Pfam" id="PF07497">
    <property type="entry name" value="Rho_RNA_bind"/>
    <property type="match status" value="1"/>
</dbReference>
<reference evidence="2" key="1">
    <citation type="journal article" date="2014" name="Front. Microbiol.">
        <title>High frequency of phylogenetically diverse reductive dehalogenase-homologous genes in deep subseafloor sedimentary metagenomes.</title>
        <authorList>
            <person name="Kawai M."/>
            <person name="Futagami T."/>
            <person name="Toyoda A."/>
            <person name="Takaki Y."/>
            <person name="Nishi S."/>
            <person name="Hori S."/>
            <person name="Arai W."/>
            <person name="Tsubouchi T."/>
            <person name="Morono Y."/>
            <person name="Uchiyama I."/>
            <person name="Ito T."/>
            <person name="Fujiyama A."/>
            <person name="Inagaki F."/>
            <person name="Takami H."/>
        </authorList>
    </citation>
    <scope>NUCLEOTIDE SEQUENCE</scope>
    <source>
        <strain evidence="2">Expedition CK06-06</strain>
    </source>
</reference>
<feature type="domain" description="Rho RNA-BD" evidence="1">
    <location>
        <begin position="48"/>
        <end position="82"/>
    </location>
</feature>
<dbReference type="Gene3D" id="2.40.50.140">
    <property type="entry name" value="Nucleic acid-binding proteins"/>
    <property type="match status" value="1"/>
</dbReference>
<proteinExistence type="predicted"/>
<dbReference type="PANTHER" id="PTHR46425">
    <property type="entry name" value="TRANSCRIPTION TERMINATION FACTOR RHO"/>
    <property type="match status" value="1"/>
</dbReference>
<dbReference type="InterPro" id="IPR004665">
    <property type="entry name" value="Term_rho"/>
</dbReference>
<dbReference type="PROSITE" id="PS51856">
    <property type="entry name" value="RHO_RNA_BD"/>
    <property type="match status" value="1"/>
</dbReference>
<name>X1M6R6_9ZZZZ</name>
<dbReference type="GO" id="GO:0008186">
    <property type="term" value="F:ATP-dependent activity, acting on RNA"/>
    <property type="evidence" value="ECO:0007669"/>
    <property type="project" value="InterPro"/>
</dbReference>
<protein>
    <recommendedName>
        <fullName evidence="1">Rho RNA-BD domain-containing protein</fullName>
    </recommendedName>
</protein>
<accession>X1M6R6</accession>
<evidence type="ECO:0000313" key="2">
    <source>
        <dbReference type="EMBL" id="GAI13791.1"/>
    </source>
</evidence>
<dbReference type="InterPro" id="IPR012340">
    <property type="entry name" value="NA-bd_OB-fold"/>
</dbReference>
<dbReference type="InterPro" id="IPR011112">
    <property type="entry name" value="Rho-like_N"/>
</dbReference>
<dbReference type="GO" id="GO:0003723">
    <property type="term" value="F:RNA binding"/>
    <property type="evidence" value="ECO:0007669"/>
    <property type="project" value="InterPro"/>
</dbReference>
<dbReference type="EMBL" id="BARV01006502">
    <property type="protein sequence ID" value="GAI13791.1"/>
    <property type="molecule type" value="Genomic_DNA"/>
</dbReference>
<dbReference type="InterPro" id="IPR011113">
    <property type="entry name" value="Rho_RNA-bd"/>
</dbReference>
<dbReference type="Pfam" id="PF07498">
    <property type="entry name" value="Rho_N"/>
    <property type="match status" value="1"/>
</dbReference>
<evidence type="ECO:0000259" key="1">
    <source>
        <dbReference type="PROSITE" id="PS51856"/>
    </source>
</evidence>
<comment type="caution">
    <text evidence="2">The sequence shown here is derived from an EMBL/GenBank/DDBJ whole genome shotgun (WGS) entry which is preliminary data.</text>
</comment>
<dbReference type="SUPFAM" id="SSF50249">
    <property type="entry name" value="Nucleic acid-binding proteins"/>
    <property type="match status" value="1"/>
</dbReference>
<dbReference type="GO" id="GO:0005524">
    <property type="term" value="F:ATP binding"/>
    <property type="evidence" value="ECO:0007669"/>
    <property type="project" value="InterPro"/>
</dbReference>
<gene>
    <name evidence="2" type="ORF">S06H3_13322</name>
</gene>
<dbReference type="Gene3D" id="1.10.720.10">
    <property type="match status" value="1"/>
</dbReference>
<dbReference type="SUPFAM" id="SSF68912">
    <property type="entry name" value="Rho N-terminal domain-like"/>
    <property type="match status" value="1"/>
</dbReference>
<sequence length="82" mass="9076">MNIGELENKSREELIEVAKETGISGYTNLKKQELVMRLLQANAEQQGYSFSGGILEIIGEGYGFLRQNSFLPSSADVYVSQS</sequence>
<dbReference type="GO" id="GO:0006353">
    <property type="term" value="P:DNA-templated transcription termination"/>
    <property type="evidence" value="ECO:0007669"/>
    <property type="project" value="InterPro"/>
</dbReference>
<dbReference type="AlphaFoldDB" id="X1M6R6"/>
<dbReference type="InterPro" id="IPR036269">
    <property type="entry name" value="Rho_N_sf"/>
</dbReference>
<dbReference type="SMART" id="SM00959">
    <property type="entry name" value="Rho_N"/>
    <property type="match status" value="1"/>
</dbReference>
<organism evidence="2">
    <name type="scientific">marine sediment metagenome</name>
    <dbReference type="NCBI Taxonomy" id="412755"/>
    <lineage>
        <taxon>unclassified sequences</taxon>
        <taxon>metagenomes</taxon>
        <taxon>ecological metagenomes</taxon>
    </lineage>
</organism>
<feature type="non-terminal residue" evidence="2">
    <location>
        <position position="82"/>
    </location>
</feature>